<dbReference type="Pfam" id="PF17836">
    <property type="entry name" value="PglD_N"/>
    <property type="match status" value="1"/>
</dbReference>
<proteinExistence type="inferred from homology"/>
<dbReference type="Gene3D" id="3.40.50.20">
    <property type="match status" value="1"/>
</dbReference>
<dbReference type="OrthoDB" id="708224at2"/>
<dbReference type="InterPro" id="IPR020019">
    <property type="entry name" value="AcTrfase_PglD-like"/>
</dbReference>
<organism evidence="5 6">
    <name type="scientific">Marivirga tractuosa (strain ATCC 23168 / DSM 4126 / NBRC 15989 / NCIMB 1408 / VKM B-1430 / H-43)</name>
    <name type="common">Microscilla tractuosa</name>
    <name type="synonym">Flexibacter tractuosus</name>
    <dbReference type="NCBI Taxonomy" id="643867"/>
    <lineage>
        <taxon>Bacteria</taxon>
        <taxon>Pseudomonadati</taxon>
        <taxon>Bacteroidota</taxon>
        <taxon>Cytophagia</taxon>
        <taxon>Cytophagales</taxon>
        <taxon>Marivirgaceae</taxon>
        <taxon>Marivirga</taxon>
    </lineage>
</organism>
<dbReference type="eggNOG" id="COG0110">
    <property type="taxonomic scope" value="Bacteria"/>
</dbReference>
<dbReference type="Gene3D" id="2.160.10.10">
    <property type="entry name" value="Hexapeptide repeat proteins"/>
    <property type="match status" value="1"/>
</dbReference>
<evidence type="ECO:0000256" key="1">
    <source>
        <dbReference type="ARBA" id="ARBA00007274"/>
    </source>
</evidence>
<feature type="active site" description="Proton acceptor" evidence="2">
    <location>
        <position position="126"/>
    </location>
</feature>
<evidence type="ECO:0000256" key="2">
    <source>
        <dbReference type="PIRSR" id="PIRSR620019-1"/>
    </source>
</evidence>
<dbReference type="Pfam" id="PF00132">
    <property type="entry name" value="Hexapep"/>
    <property type="match status" value="1"/>
</dbReference>
<feature type="binding site" evidence="3">
    <location>
        <position position="135"/>
    </location>
    <ligand>
        <name>acetyl-CoA</name>
        <dbReference type="ChEBI" id="CHEBI:57288"/>
    </ligand>
</feature>
<dbReference type="InterPro" id="IPR001451">
    <property type="entry name" value="Hexapep"/>
</dbReference>
<comment type="similarity">
    <text evidence="1">Belongs to the transferase hexapeptide repeat family.</text>
</comment>
<evidence type="ECO:0000259" key="4">
    <source>
        <dbReference type="Pfam" id="PF17836"/>
    </source>
</evidence>
<feature type="domain" description="PglD N-terminal" evidence="4">
    <location>
        <begin position="2"/>
        <end position="73"/>
    </location>
</feature>
<dbReference type="HOGENOM" id="CLU_081811_2_0_10"/>
<dbReference type="CDD" id="cd03360">
    <property type="entry name" value="LbH_AT_putative"/>
    <property type="match status" value="1"/>
</dbReference>
<keyword evidence="6" id="KW-1185">Reference proteome</keyword>
<protein>
    <submittedName>
        <fullName evidence="5">Sugar O-acyltransferase, sialic acid O-acetyltransferase NeuD family</fullName>
    </submittedName>
</protein>
<dbReference type="STRING" id="643867.Ftrac_0566"/>
<dbReference type="KEGG" id="mtt:Ftrac_0566"/>
<accession>E4TQ13</accession>
<feature type="binding site" evidence="3">
    <location>
        <begin position="7"/>
        <end position="9"/>
    </location>
    <ligand>
        <name>substrate</name>
    </ligand>
</feature>
<dbReference type="InterPro" id="IPR050179">
    <property type="entry name" value="Trans_hexapeptide_repeat"/>
</dbReference>
<feature type="binding site" evidence="3">
    <location>
        <position position="61"/>
    </location>
    <ligand>
        <name>substrate</name>
    </ligand>
</feature>
<evidence type="ECO:0000313" key="5">
    <source>
        <dbReference type="EMBL" id="ADR20570.1"/>
    </source>
</evidence>
<dbReference type="PANTHER" id="PTHR43300:SF7">
    <property type="entry name" value="UDP-N-ACETYLBACILLOSAMINE N-ACETYLTRANSFERASE"/>
    <property type="match status" value="1"/>
</dbReference>
<reference evidence="5 6" key="1">
    <citation type="journal article" date="2011" name="Stand. Genomic Sci.">
        <title>Complete genome sequence of Marivirga tractuosa type strain (H-43).</title>
        <authorList>
            <person name="Pagani I."/>
            <person name="Chertkov O."/>
            <person name="Lapidus A."/>
            <person name="Lucas S."/>
            <person name="Del Rio T.G."/>
            <person name="Tice H."/>
            <person name="Copeland A."/>
            <person name="Cheng J.F."/>
            <person name="Nolan M."/>
            <person name="Saunders E."/>
            <person name="Pitluck S."/>
            <person name="Held B."/>
            <person name="Goodwin L."/>
            <person name="Liolios K."/>
            <person name="Ovchinikova G."/>
            <person name="Ivanova N."/>
            <person name="Mavromatis K."/>
            <person name="Pati A."/>
            <person name="Chen A."/>
            <person name="Palaniappan K."/>
            <person name="Land M."/>
            <person name="Hauser L."/>
            <person name="Jeffries C.D."/>
            <person name="Detter J.C."/>
            <person name="Han C."/>
            <person name="Tapia R."/>
            <person name="Ngatchou-Djao O.D."/>
            <person name="Rohde M."/>
            <person name="Goker M."/>
            <person name="Spring S."/>
            <person name="Sikorski J."/>
            <person name="Woyke T."/>
            <person name="Bristow J."/>
            <person name="Eisen J.A."/>
            <person name="Markowitz V."/>
            <person name="Hugenholtz P."/>
            <person name="Klenk H.P."/>
            <person name="Kyrpides N.C."/>
        </authorList>
    </citation>
    <scope>NUCLEOTIDE SEQUENCE [LARGE SCALE GENOMIC DNA]</scope>
    <source>
        <strain evidence="6">ATCC 23168 / DSM 4126 / NBRC 15989 / NCIMB 1408 / VKM B-1430 / H-43</strain>
    </source>
</reference>
<dbReference type="Proteomes" id="UP000008720">
    <property type="component" value="Chromosome"/>
</dbReference>
<dbReference type="NCBIfam" id="TIGR03570">
    <property type="entry name" value="NeuD_NnaD"/>
    <property type="match status" value="1"/>
</dbReference>
<dbReference type="InterPro" id="IPR041561">
    <property type="entry name" value="PglD_N"/>
</dbReference>
<feature type="site" description="Increases basicity of active site His" evidence="2">
    <location>
        <position position="127"/>
    </location>
</feature>
<dbReference type="SUPFAM" id="SSF51161">
    <property type="entry name" value="Trimeric LpxA-like enzymes"/>
    <property type="match status" value="1"/>
</dbReference>
<evidence type="ECO:0000313" key="6">
    <source>
        <dbReference type="Proteomes" id="UP000008720"/>
    </source>
</evidence>
<dbReference type="EMBL" id="CP002349">
    <property type="protein sequence ID" value="ADR20570.1"/>
    <property type="molecule type" value="Genomic_DNA"/>
</dbReference>
<gene>
    <name evidence="5" type="ordered locus">Ftrac_0566</name>
</gene>
<dbReference type="PANTHER" id="PTHR43300">
    <property type="entry name" value="ACETYLTRANSFERASE"/>
    <property type="match status" value="1"/>
</dbReference>
<dbReference type="RefSeq" id="WP_013452721.1">
    <property type="nucleotide sequence ID" value="NC_014759.1"/>
</dbReference>
<dbReference type="AlphaFoldDB" id="E4TQ13"/>
<dbReference type="InterPro" id="IPR011004">
    <property type="entry name" value="Trimer_LpxA-like_sf"/>
</dbReference>
<evidence type="ECO:0000256" key="3">
    <source>
        <dbReference type="PIRSR" id="PIRSR620019-2"/>
    </source>
</evidence>
<name>E4TQ13_MARTH</name>
<sequence length="200" mass="20834">MLLFGASGHAKVIVDILLSKGIQVKGFYDEDEAKKELWGIPVVGKTKDFNDPIEECIVSIGKNDTRKKVVKQLAEAEFGTAIHDRAIVGSHVEIGEGTVVMAGTVINADTKIGEHVIINTAASVDHDCKIGDFAHIAPNSSLCGGVEVGEGTLIGAGATIIPLVKIGKWCTIGAGAVVVEDVPDNSIAVGNPAKIIKTTV</sequence>